<dbReference type="Gene3D" id="2.60.15.10">
    <property type="entry name" value="F0F1 ATP synthase delta/epsilon subunit, N-terminal"/>
    <property type="match status" value="1"/>
</dbReference>
<evidence type="ECO:0000256" key="7">
    <source>
        <dbReference type="ARBA" id="ARBA00023136"/>
    </source>
</evidence>
<comment type="caution">
    <text evidence="14">The sequence shown here is derived from an EMBL/GenBank/DDBJ whole genome shotgun (WGS) entry which is preliminary data.</text>
</comment>
<dbReference type="InterPro" id="IPR020546">
    <property type="entry name" value="ATP_synth_F1_dsu/esu_N"/>
</dbReference>
<comment type="subcellular location">
    <subcellularLocation>
        <location evidence="10">Cell membrane</location>
        <topology evidence="10">Peripheral membrane protein</topology>
    </subcellularLocation>
    <subcellularLocation>
        <location evidence="2">Endomembrane system</location>
        <topology evidence="2">Peripheral membrane protein</topology>
    </subcellularLocation>
</comment>
<dbReference type="PANTHER" id="PTHR13822:SF10">
    <property type="entry name" value="ATP SYNTHASE EPSILON CHAIN, CHLOROPLASTIC"/>
    <property type="match status" value="1"/>
</dbReference>
<keyword evidence="6 10" id="KW-0406">Ion transport</keyword>
<keyword evidence="8 10" id="KW-0139">CF(1)</keyword>
<comment type="function">
    <text evidence="1 10">Produces ATP from ADP in the presence of a proton gradient across the membrane.</text>
</comment>
<dbReference type="InterPro" id="IPR036771">
    <property type="entry name" value="ATPsynth_dsu/esu_N"/>
</dbReference>
<dbReference type="OrthoDB" id="9799969at2"/>
<keyword evidence="15" id="KW-1185">Reference proteome</keyword>
<dbReference type="EMBL" id="LAQL01000009">
    <property type="protein sequence ID" value="KLN59965.1"/>
    <property type="molecule type" value="Genomic_DNA"/>
</dbReference>
<dbReference type="NCBIfam" id="NF001851">
    <property type="entry name" value="PRK00571.2-4"/>
    <property type="match status" value="1"/>
</dbReference>
<evidence type="ECO:0000256" key="10">
    <source>
        <dbReference type="HAMAP-Rule" id="MF_00530"/>
    </source>
</evidence>
<dbReference type="SUPFAM" id="SSF51344">
    <property type="entry name" value="Epsilon subunit of F1F0-ATP synthase N-terminal domain"/>
    <property type="match status" value="1"/>
</dbReference>
<evidence type="ECO:0000313" key="15">
    <source>
        <dbReference type="Proteomes" id="UP000035444"/>
    </source>
</evidence>
<dbReference type="Proteomes" id="UP000035444">
    <property type="component" value="Unassembled WGS sequence"/>
</dbReference>
<dbReference type="NCBIfam" id="TIGR01216">
    <property type="entry name" value="ATP_synt_epsi"/>
    <property type="match status" value="1"/>
</dbReference>
<proteinExistence type="inferred from homology"/>
<dbReference type="GO" id="GO:0045259">
    <property type="term" value="C:proton-transporting ATP synthase complex"/>
    <property type="evidence" value="ECO:0007669"/>
    <property type="project" value="UniProtKB-KW"/>
</dbReference>
<dbReference type="CDD" id="cd12152">
    <property type="entry name" value="F1-ATPase_delta"/>
    <property type="match status" value="1"/>
</dbReference>
<comment type="subunit">
    <text evidence="10 11">F-type ATPases have 2 components, CF(1) - the catalytic core - and CF(0) - the membrane proton channel. CF(1) has five subunits: alpha(3), beta(3), gamma(1), delta(1), epsilon(1). CF(0) has three main subunits: a, b and c.</text>
</comment>
<evidence type="ECO:0000256" key="11">
    <source>
        <dbReference type="RuleBase" id="RU003656"/>
    </source>
</evidence>
<dbReference type="HAMAP" id="MF_00530">
    <property type="entry name" value="ATP_synth_epsil_bac"/>
    <property type="match status" value="1"/>
</dbReference>
<dbReference type="GO" id="GO:0005886">
    <property type="term" value="C:plasma membrane"/>
    <property type="evidence" value="ECO:0007669"/>
    <property type="project" value="UniProtKB-SubCell"/>
</dbReference>
<sequence>MAKEQVEFELVSPEKLLLSQSVDMVVVPGEDGDFGVLPRHAPMISTVRPGVIAIYSGKEISERIFVAGGFAEVTTERCTVLAEVAQPIGEIDKAAVQQQLQDAKEDLSDAKDDAARDAARKQIELSEAMLTAIG</sequence>
<evidence type="ECO:0000256" key="1">
    <source>
        <dbReference type="ARBA" id="ARBA00003543"/>
    </source>
</evidence>
<dbReference type="AlphaFoldDB" id="A0A0H2MTH9"/>
<dbReference type="STRING" id="1489064.WH96_14730"/>
<evidence type="ECO:0000256" key="6">
    <source>
        <dbReference type="ARBA" id="ARBA00023065"/>
    </source>
</evidence>
<dbReference type="Pfam" id="PF02823">
    <property type="entry name" value="ATP-synt_DE_N"/>
    <property type="match status" value="1"/>
</dbReference>
<protein>
    <recommendedName>
        <fullName evidence="10">ATP synthase epsilon chain</fullName>
    </recommendedName>
    <alternativeName>
        <fullName evidence="10">ATP synthase F1 sector epsilon subunit</fullName>
    </alternativeName>
    <alternativeName>
        <fullName evidence="10">F-ATPase epsilon subunit</fullName>
    </alternativeName>
</protein>
<evidence type="ECO:0000256" key="5">
    <source>
        <dbReference type="ARBA" id="ARBA00022781"/>
    </source>
</evidence>
<dbReference type="PATRIC" id="fig|1489064.4.peg.4292"/>
<dbReference type="GO" id="GO:0005524">
    <property type="term" value="F:ATP binding"/>
    <property type="evidence" value="ECO:0007669"/>
    <property type="project" value="UniProtKB-UniRule"/>
</dbReference>
<evidence type="ECO:0000259" key="13">
    <source>
        <dbReference type="Pfam" id="PF02823"/>
    </source>
</evidence>
<evidence type="ECO:0000256" key="12">
    <source>
        <dbReference type="SAM" id="Coils"/>
    </source>
</evidence>
<keyword evidence="7 10" id="KW-0472">Membrane</keyword>
<reference evidence="14 15" key="1">
    <citation type="submission" date="2015-03" db="EMBL/GenBank/DDBJ databases">
        <title>Genome Sequence of Kiloniella spongiae MEBiC09566, isolated from a marine sponge.</title>
        <authorList>
            <person name="Shao Z."/>
            <person name="Wang L."/>
            <person name="Li X."/>
        </authorList>
    </citation>
    <scope>NUCLEOTIDE SEQUENCE [LARGE SCALE GENOMIC DNA]</scope>
    <source>
        <strain evidence="14 15">MEBiC09566</strain>
    </source>
</reference>
<accession>A0A0H2MTH9</accession>
<evidence type="ECO:0000256" key="8">
    <source>
        <dbReference type="ARBA" id="ARBA00023196"/>
    </source>
</evidence>
<evidence type="ECO:0000256" key="2">
    <source>
        <dbReference type="ARBA" id="ARBA00004184"/>
    </source>
</evidence>
<feature type="coiled-coil region" evidence="12">
    <location>
        <begin position="93"/>
        <end position="124"/>
    </location>
</feature>
<evidence type="ECO:0000313" key="14">
    <source>
        <dbReference type="EMBL" id="KLN59965.1"/>
    </source>
</evidence>
<dbReference type="PANTHER" id="PTHR13822">
    <property type="entry name" value="ATP SYNTHASE DELTA/EPSILON CHAIN"/>
    <property type="match status" value="1"/>
</dbReference>
<keyword evidence="9 10" id="KW-0066">ATP synthesis</keyword>
<keyword evidence="10" id="KW-1003">Cell membrane</keyword>
<organism evidence="14 15">
    <name type="scientific">Kiloniella spongiae</name>
    <dbReference type="NCBI Taxonomy" id="1489064"/>
    <lineage>
        <taxon>Bacteria</taxon>
        <taxon>Pseudomonadati</taxon>
        <taxon>Pseudomonadota</taxon>
        <taxon>Alphaproteobacteria</taxon>
        <taxon>Rhodospirillales</taxon>
        <taxon>Kiloniellaceae</taxon>
        <taxon>Kiloniella</taxon>
    </lineage>
</organism>
<dbReference type="RefSeq" id="WP_047764954.1">
    <property type="nucleotide sequence ID" value="NZ_LAQL01000009.1"/>
</dbReference>
<keyword evidence="5 10" id="KW-0375">Hydrogen ion transport</keyword>
<dbReference type="GO" id="GO:0046933">
    <property type="term" value="F:proton-transporting ATP synthase activity, rotational mechanism"/>
    <property type="evidence" value="ECO:0007669"/>
    <property type="project" value="UniProtKB-UniRule"/>
</dbReference>
<keyword evidence="4 10" id="KW-0813">Transport</keyword>
<evidence type="ECO:0000256" key="3">
    <source>
        <dbReference type="ARBA" id="ARBA00005712"/>
    </source>
</evidence>
<dbReference type="InterPro" id="IPR001469">
    <property type="entry name" value="ATP_synth_F1_dsu/esu"/>
</dbReference>
<evidence type="ECO:0000256" key="4">
    <source>
        <dbReference type="ARBA" id="ARBA00022448"/>
    </source>
</evidence>
<feature type="domain" description="ATP synthase F1 complex delta/epsilon subunit N-terminal" evidence="13">
    <location>
        <begin position="7"/>
        <end position="85"/>
    </location>
</feature>
<keyword evidence="12" id="KW-0175">Coiled coil</keyword>
<dbReference type="GO" id="GO:0012505">
    <property type="term" value="C:endomembrane system"/>
    <property type="evidence" value="ECO:0007669"/>
    <property type="project" value="UniProtKB-SubCell"/>
</dbReference>
<evidence type="ECO:0000256" key="9">
    <source>
        <dbReference type="ARBA" id="ARBA00023310"/>
    </source>
</evidence>
<name>A0A0H2MTH9_9PROT</name>
<gene>
    <name evidence="10" type="primary">atpC</name>
    <name evidence="14" type="ORF">WH96_14730</name>
</gene>
<comment type="similarity">
    <text evidence="3 10 11">Belongs to the ATPase epsilon chain family.</text>
</comment>